<dbReference type="PANTHER" id="PTHR31468:SF4">
    <property type="entry name" value="1,3-BETA-GLUCANOSYLTRANSFERASE GAS3-RELATED"/>
    <property type="match status" value="1"/>
</dbReference>
<keyword evidence="4" id="KW-0325">Glycoprotein</keyword>
<accession>A0A9P9WCH4</accession>
<dbReference type="OrthoDB" id="1055148at2759"/>
<proteinExistence type="inferred from homology"/>
<evidence type="ECO:0000256" key="4">
    <source>
        <dbReference type="ARBA" id="ARBA00023180"/>
    </source>
</evidence>
<gene>
    <name evidence="7" type="ORF">JX265_011570</name>
</gene>
<evidence type="ECO:0000313" key="7">
    <source>
        <dbReference type="EMBL" id="KAI1856611.1"/>
    </source>
</evidence>
<keyword evidence="8" id="KW-1185">Reference proteome</keyword>
<comment type="function">
    <text evidence="5">Splits internally a 1,3-beta-glucan molecule and transfers the newly generated reducing end (the donor) to the non-reducing end of another 1,3-beta-glucan molecule (the acceptor) forming a 1,3-beta linkage, resulting in the elongation of 1,3-beta-glucan chains in the cell wall.</text>
</comment>
<dbReference type="GO" id="GO:0071970">
    <property type="term" value="P:fungal-type cell wall (1-&gt;3)-beta-D-glucan biosynthetic process"/>
    <property type="evidence" value="ECO:0007669"/>
    <property type="project" value="TreeGrafter"/>
</dbReference>
<evidence type="ECO:0000256" key="5">
    <source>
        <dbReference type="RuleBase" id="RU361209"/>
    </source>
</evidence>
<dbReference type="SUPFAM" id="SSF51445">
    <property type="entry name" value="(Trans)glycosidases"/>
    <property type="match status" value="1"/>
</dbReference>
<dbReference type="Proteomes" id="UP000829685">
    <property type="component" value="Unassembled WGS sequence"/>
</dbReference>
<comment type="similarity">
    <text evidence="2 5">Belongs to the glycosyl hydrolase 72 family.</text>
</comment>
<dbReference type="GO" id="GO:0005886">
    <property type="term" value="C:plasma membrane"/>
    <property type="evidence" value="ECO:0007669"/>
    <property type="project" value="UniProtKB-SubCell"/>
</dbReference>
<dbReference type="Pfam" id="PF03198">
    <property type="entry name" value="Glyco_hydro_72"/>
    <property type="match status" value="1"/>
</dbReference>
<keyword evidence="3" id="KW-0732">Signal</keyword>
<keyword evidence="5" id="KW-0449">Lipoprotein</keyword>
<organism evidence="7 8">
    <name type="scientific">Neoarthrinium moseri</name>
    <dbReference type="NCBI Taxonomy" id="1658444"/>
    <lineage>
        <taxon>Eukaryota</taxon>
        <taxon>Fungi</taxon>
        <taxon>Dikarya</taxon>
        <taxon>Ascomycota</taxon>
        <taxon>Pezizomycotina</taxon>
        <taxon>Sordariomycetes</taxon>
        <taxon>Xylariomycetidae</taxon>
        <taxon>Amphisphaeriales</taxon>
        <taxon>Apiosporaceae</taxon>
        <taxon>Neoarthrinium</taxon>
    </lineage>
</organism>
<dbReference type="InterPro" id="IPR004886">
    <property type="entry name" value="Glucanosyltransferase"/>
</dbReference>
<comment type="caution">
    <text evidence="7">The sequence shown here is derived from an EMBL/GenBank/DDBJ whole genome shotgun (WGS) entry which is preliminary data.</text>
</comment>
<evidence type="ECO:0000313" key="8">
    <source>
        <dbReference type="Proteomes" id="UP000829685"/>
    </source>
</evidence>
<evidence type="ECO:0000256" key="2">
    <source>
        <dbReference type="ARBA" id="ARBA00007528"/>
    </source>
</evidence>
<name>A0A9P9WCH4_9PEZI</name>
<keyword evidence="5" id="KW-0808">Transferase</keyword>
<evidence type="ECO:0000256" key="6">
    <source>
        <dbReference type="SAM" id="MobiDB-lite"/>
    </source>
</evidence>
<comment type="subcellular location">
    <subcellularLocation>
        <location evidence="1 5">Cell membrane</location>
        <topology evidence="1 5">Lipid-anchor</topology>
        <topology evidence="1 5">GPI-anchor</topology>
    </subcellularLocation>
</comment>
<dbReference type="EC" id="2.4.1.-" evidence="5"/>
<keyword evidence="5" id="KW-0336">GPI-anchor</keyword>
<dbReference type="GO" id="GO:0042124">
    <property type="term" value="F:1,3-beta-glucanosyltransferase activity"/>
    <property type="evidence" value="ECO:0007669"/>
    <property type="project" value="TreeGrafter"/>
</dbReference>
<dbReference type="Gene3D" id="3.20.20.80">
    <property type="entry name" value="Glycosidases"/>
    <property type="match status" value="1"/>
</dbReference>
<protein>
    <recommendedName>
        <fullName evidence="5">1,3-beta-glucanosyltransferase</fullName>
        <ecNumber evidence="5">2.4.1.-</ecNumber>
    </recommendedName>
</protein>
<dbReference type="InterPro" id="IPR017853">
    <property type="entry name" value="GH"/>
</dbReference>
<dbReference type="AlphaFoldDB" id="A0A9P9WCH4"/>
<evidence type="ECO:0000256" key="1">
    <source>
        <dbReference type="ARBA" id="ARBA00004609"/>
    </source>
</evidence>
<feature type="region of interest" description="Disordered" evidence="6">
    <location>
        <begin position="362"/>
        <end position="392"/>
    </location>
</feature>
<dbReference type="GO" id="GO:0098552">
    <property type="term" value="C:side of membrane"/>
    <property type="evidence" value="ECO:0007669"/>
    <property type="project" value="UniProtKB-KW"/>
</dbReference>
<dbReference type="PANTHER" id="PTHR31468">
    <property type="entry name" value="1,3-BETA-GLUCANOSYLTRANSFERASE GAS1"/>
    <property type="match status" value="1"/>
</dbReference>
<reference evidence="7" key="1">
    <citation type="submission" date="2021-03" db="EMBL/GenBank/DDBJ databases">
        <title>Revisited historic fungal species revealed as producer of novel bioactive compounds through whole genome sequencing and comparative genomics.</title>
        <authorList>
            <person name="Vignolle G.A."/>
            <person name="Hochenegger N."/>
            <person name="Mach R.L."/>
            <person name="Mach-Aigner A.R."/>
            <person name="Javad Rahimi M."/>
            <person name="Salim K.A."/>
            <person name="Chan C.M."/>
            <person name="Lim L.B.L."/>
            <person name="Cai F."/>
            <person name="Druzhinina I.S."/>
            <person name="U'Ren J.M."/>
            <person name="Derntl C."/>
        </authorList>
    </citation>
    <scope>NUCLEOTIDE SEQUENCE</scope>
    <source>
        <strain evidence="7">TUCIM 5799</strain>
    </source>
</reference>
<dbReference type="EMBL" id="JAFIMR010000043">
    <property type="protein sequence ID" value="KAI1856611.1"/>
    <property type="molecule type" value="Genomic_DNA"/>
</dbReference>
<sequence length="440" mass="49837">MSDSAIPVQVRGRYFWKGDERFLLRGVVYQMKGARPNGHSPTQDPLGDDMLEDLKRSLPLLEELRLNTLFVCTLLFPFMWSTAYTPREDSIDHTKSHEKTMKLLADAGIYVIFVGLLISDDDAEDDLTMQCLSTPRCCINRSAPFESYTQDLLQEYFSTIDCISAYSNTLGAILANEVINSVRNTNAAAIIRAVTRDVKKYMALAAEVYNQRIIPVGISSSKILTVFQSEFDYLSGGDQKEALDFFSFNDYSWCGESSMMISGYDRLVDRFSKAHIPVFFSEYGANVTRPRLFHETSAIYSPEMTNVFSGGIVYEFIEGLNRYGLVRIAEGGQLEPLQDFHNLKVGLNMCCNVQPNTSVEWSSSSNTASMAPKMPQVSSDWRAKPDIPESPVDWEEARKQIEDGQWIDVEREIRAFEMEELANSMWGRFQLDGTGPHWSQ</sequence>
<evidence type="ECO:0000256" key="3">
    <source>
        <dbReference type="ARBA" id="ARBA00022729"/>
    </source>
</evidence>
<keyword evidence="5" id="KW-0472">Membrane</keyword>
<dbReference type="GO" id="GO:0031505">
    <property type="term" value="P:fungal-type cell wall organization"/>
    <property type="evidence" value="ECO:0007669"/>
    <property type="project" value="TreeGrafter"/>
</dbReference>